<feature type="region of interest" description="Disordered" evidence="1">
    <location>
        <begin position="91"/>
        <end position="119"/>
    </location>
</feature>
<feature type="region of interest" description="Disordered" evidence="1">
    <location>
        <begin position="48"/>
        <end position="78"/>
    </location>
</feature>
<keyword evidence="3" id="KW-1185">Reference proteome</keyword>
<gene>
    <name evidence="2" type="ORF">EYF80_035692</name>
</gene>
<evidence type="ECO:0000313" key="3">
    <source>
        <dbReference type="Proteomes" id="UP000314294"/>
    </source>
</evidence>
<name>A0A4Z2GLG9_9TELE</name>
<comment type="caution">
    <text evidence="2">The sequence shown here is derived from an EMBL/GenBank/DDBJ whole genome shotgun (WGS) entry which is preliminary data.</text>
</comment>
<evidence type="ECO:0000313" key="2">
    <source>
        <dbReference type="EMBL" id="TNN54071.1"/>
    </source>
</evidence>
<reference evidence="2 3" key="1">
    <citation type="submission" date="2019-03" db="EMBL/GenBank/DDBJ databases">
        <title>First draft genome of Liparis tanakae, snailfish: a comprehensive survey of snailfish specific genes.</title>
        <authorList>
            <person name="Kim W."/>
            <person name="Song I."/>
            <person name="Jeong J.-H."/>
            <person name="Kim D."/>
            <person name="Kim S."/>
            <person name="Ryu S."/>
            <person name="Song J.Y."/>
            <person name="Lee S.K."/>
        </authorList>
    </citation>
    <scope>NUCLEOTIDE SEQUENCE [LARGE SCALE GENOMIC DNA]</scope>
    <source>
        <tissue evidence="2">Muscle</tissue>
    </source>
</reference>
<accession>A0A4Z2GLG9</accession>
<proteinExistence type="predicted"/>
<feature type="compositionally biased region" description="Basic and acidic residues" evidence="1">
    <location>
        <begin position="94"/>
        <end position="106"/>
    </location>
</feature>
<dbReference type="AlphaFoldDB" id="A0A4Z2GLG9"/>
<dbReference type="EMBL" id="SRLO01000496">
    <property type="protein sequence ID" value="TNN54071.1"/>
    <property type="molecule type" value="Genomic_DNA"/>
</dbReference>
<evidence type="ECO:0000256" key="1">
    <source>
        <dbReference type="SAM" id="MobiDB-lite"/>
    </source>
</evidence>
<dbReference type="Proteomes" id="UP000314294">
    <property type="component" value="Unassembled WGS sequence"/>
</dbReference>
<protein>
    <submittedName>
        <fullName evidence="2">Uncharacterized protein</fullName>
    </submittedName>
</protein>
<sequence length="119" mass="12501">MDIYIVKDTEGMGGGLLGNHRRASSDFRGKLETCGSVSTIGVSNRACLTLSGPETPDTGPPSGLTEPPPARPPIKGTSDAFLSAAFGFPSQQRWDPEASRGPDSRHTFHSVASSEALML</sequence>
<organism evidence="2 3">
    <name type="scientific">Liparis tanakae</name>
    <name type="common">Tanaka's snailfish</name>
    <dbReference type="NCBI Taxonomy" id="230148"/>
    <lineage>
        <taxon>Eukaryota</taxon>
        <taxon>Metazoa</taxon>
        <taxon>Chordata</taxon>
        <taxon>Craniata</taxon>
        <taxon>Vertebrata</taxon>
        <taxon>Euteleostomi</taxon>
        <taxon>Actinopterygii</taxon>
        <taxon>Neopterygii</taxon>
        <taxon>Teleostei</taxon>
        <taxon>Neoteleostei</taxon>
        <taxon>Acanthomorphata</taxon>
        <taxon>Eupercaria</taxon>
        <taxon>Perciformes</taxon>
        <taxon>Cottioidei</taxon>
        <taxon>Cottales</taxon>
        <taxon>Liparidae</taxon>
        <taxon>Liparis</taxon>
    </lineage>
</organism>